<protein>
    <submittedName>
        <fullName evidence="1">Uncharacterized protein</fullName>
    </submittedName>
</protein>
<proteinExistence type="predicted"/>
<accession>A0A179S202</accession>
<evidence type="ECO:0000313" key="1">
    <source>
        <dbReference type="EMBL" id="OAS16166.1"/>
    </source>
</evidence>
<dbReference type="OrthoDB" id="7066992at2"/>
<dbReference type="Proteomes" id="UP000078316">
    <property type="component" value="Unassembled WGS sequence"/>
</dbReference>
<organism evidence="1 2">
    <name type="scientific">Methylobacterium platani</name>
    <dbReference type="NCBI Taxonomy" id="427683"/>
    <lineage>
        <taxon>Bacteria</taxon>
        <taxon>Pseudomonadati</taxon>
        <taxon>Pseudomonadota</taxon>
        <taxon>Alphaproteobacteria</taxon>
        <taxon>Hyphomicrobiales</taxon>
        <taxon>Methylobacteriaceae</taxon>
        <taxon>Methylobacterium</taxon>
    </lineage>
</organism>
<reference evidence="1 2" key="1">
    <citation type="submission" date="2016-04" db="EMBL/GenBank/DDBJ databases">
        <authorList>
            <person name="Evans L.H."/>
            <person name="Alamgir A."/>
            <person name="Owens N."/>
            <person name="Weber N.D."/>
            <person name="Virtaneva K."/>
            <person name="Barbian K."/>
            <person name="Babar A."/>
            <person name="Rosenke K."/>
        </authorList>
    </citation>
    <scope>NUCLEOTIDE SEQUENCE [LARGE SCALE GENOMIC DNA]</scope>
    <source>
        <strain evidence="1 2">PMB02</strain>
    </source>
</reference>
<sequence>MPIRPEHRQFYPIDWPQLSAVIRFGRAGGRCEACGRPHGELIVCLDGGTWYDAAAGHWRSGRGRTLRREPGLAVLATARLTMPVLATCHREHDTSLNGDRDLAAWCQRCHLIHDRPEHLRRRRLTYRRRRALGDLFEGPYPLI</sequence>
<gene>
    <name evidence="1" type="ORF">A5481_28445</name>
</gene>
<comment type="caution">
    <text evidence="1">The sequence shown here is derived from an EMBL/GenBank/DDBJ whole genome shotgun (WGS) entry which is preliminary data.</text>
</comment>
<evidence type="ECO:0000313" key="2">
    <source>
        <dbReference type="Proteomes" id="UP000078316"/>
    </source>
</evidence>
<name>A0A179S202_9HYPH</name>
<dbReference type="EMBL" id="LWHQ01000074">
    <property type="protein sequence ID" value="OAS16166.1"/>
    <property type="molecule type" value="Genomic_DNA"/>
</dbReference>
<dbReference type="RefSeq" id="WP_048435167.1">
    <property type="nucleotide sequence ID" value="NZ_LWHQ01000074.1"/>
</dbReference>
<dbReference type="AlphaFoldDB" id="A0A179S202"/>
<dbReference type="STRING" id="427683.A5481_28445"/>